<organism evidence="11">
    <name type="scientific">Camellia sinensis var. sinensis</name>
    <name type="common">China tea</name>
    <dbReference type="NCBI Taxonomy" id="542762"/>
    <lineage>
        <taxon>Eukaryota</taxon>
        <taxon>Viridiplantae</taxon>
        <taxon>Streptophyta</taxon>
        <taxon>Embryophyta</taxon>
        <taxon>Tracheophyta</taxon>
        <taxon>Spermatophyta</taxon>
        <taxon>Magnoliopsida</taxon>
        <taxon>eudicotyledons</taxon>
        <taxon>Gunneridae</taxon>
        <taxon>Pentapetalae</taxon>
        <taxon>asterids</taxon>
        <taxon>Ericales</taxon>
        <taxon>Theaceae</taxon>
        <taxon>Camellia</taxon>
    </lineage>
</organism>
<dbReference type="Pfam" id="PF00847">
    <property type="entry name" value="AP2"/>
    <property type="match status" value="1"/>
</dbReference>
<evidence type="ECO:0000256" key="2">
    <source>
        <dbReference type="ARBA" id="ARBA00022821"/>
    </source>
</evidence>
<dbReference type="InterPro" id="IPR001471">
    <property type="entry name" value="AP2/ERF_dom"/>
</dbReference>
<dbReference type="Gene3D" id="3.30.730.10">
    <property type="entry name" value="AP2/ERF domain"/>
    <property type="match status" value="1"/>
</dbReference>
<dbReference type="SMART" id="SM00380">
    <property type="entry name" value="AP2"/>
    <property type="match status" value="1"/>
</dbReference>
<evidence type="ECO:0000256" key="5">
    <source>
        <dbReference type="ARBA" id="ARBA00023159"/>
    </source>
</evidence>
<sequence length="292" mass="32855">MTFEDESCASSSSPSSPTNEPPSIPQKRKAGRKKFKETRHPIYRGVRKRNGDKWVCEVREPSKKSRIWLGTFPSPEMAATAHDIADLALRGKKARLNFPDPAEALPRPRSSSPRDIQLAARAFLPRKVLGAYKSCHKNDAEHSQEMRAPLLCDSQLHNCFAPFLWHDFCLPSLSLSSSSKFSNDTSFISNVVRPSSTSFQHVKCQENLLSSIEIESHEMVVEPFSSDLTCFKGSEKVLDQSMTVFVDEEAMFNMPGLLDSMAEGLLLTPPAMKRGFNWGDMASDMDFTLWRY</sequence>
<dbReference type="PANTHER" id="PTHR31839:SF42">
    <property type="entry name" value="DEHYDRATION-RESPONSIVE ELEMENT-BINDING PROTEIN 1F"/>
    <property type="match status" value="1"/>
</dbReference>
<dbReference type="FunFam" id="3.30.730.10:FF:000001">
    <property type="entry name" value="Ethylene-responsive transcription factor 2"/>
    <property type="match status" value="1"/>
</dbReference>
<evidence type="ECO:0000313" key="11">
    <source>
        <dbReference type="EMBL" id="AQE45245.1"/>
    </source>
</evidence>
<feature type="compositionally biased region" description="Low complexity" evidence="9">
    <location>
        <begin position="8"/>
        <end position="18"/>
    </location>
</feature>
<evidence type="ECO:0000256" key="9">
    <source>
        <dbReference type="SAM" id="MobiDB-lite"/>
    </source>
</evidence>
<keyword evidence="4" id="KW-0238">DNA-binding</keyword>
<evidence type="ECO:0000256" key="1">
    <source>
        <dbReference type="ARBA" id="ARBA00004123"/>
    </source>
</evidence>
<dbReference type="InterPro" id="IPR045277">
    <property type="entry name" value="DRE1A-I"/>
</dbReference>
<dbReference type="GO" id="GO:0005634">
    <property type="term" value="C:nucleus"/>
    <property type="evidence" value="ECO:0007669"/>
    <property type="project" value="UniProtKB-SubCell"/>
</dbReference>
<name>A0A1P9FG32_CAMSN</name>
<dbReference type="GO" id="GO:0003677">
    <property type="term" value="F:DNA binding"/>
    <property type="evidence" value="ECO:0007669"/>
    <property type="project" value="UniProtKB-KW"/>
</dbReference>
<feature type="compositionally biased region" description="Basic residues" evidence="9">
    <location>
        <begin position="26"/>
        <end position="42"/>
    </location>
</feature>
<dbReference type="PROSITE" id="PS51032">
    <property type="entry name" value="AP2_ERF"/>
    <property type="match status" value="1"/>
</dbReference>
<feature type="region of interest" description="Disordered" evidence="9">
    <location>
        <begin position="1"/>
        <end position="42"/>
    </location>
</feature>
<proteinExistence type="evidence at transcript level"/>
<evidence type="ECO:0000256" key="3">
    <source>
        <dbReference type="ARBA" id="ARBA00023015"/>
    </source>
</evidence>
<dbReference type="SUPFAM" id="SSF54171">
    <property type="entry name" value="DNA-binding domain"/>
    <property type="match status" value="1"/>
</dbReference>
<dbReference type="GO" id="GO:0006952">
    <property type="term" value="P:defense response"/>
    <property type="evidence" value="ECO:0007669"/>
    <property type="project" value="UniProtKB-KW"/>
</dbReference>
<protein>
    <submittedName>
        <fullName evidence="11">Dehydration-responsive element-binding protein 4</fullName>
    </submittedName>
</protein>
<dbReference type="EMBL" id="KX870118">
    <property type="protein sequence ID" value="AQE45245.1"/>
    <property type="molecule type" value="mRNA"/>
</dbReference>
<evidence type="ECO:0000256" key="4">
    <source>
        <dbReference type="ARBA" id="ARBA00023125"/>
    </source>
</evidence>
<evidence type="ECO:0000259" key="10">
    <source>
        <dbReference type="PROSITE" id="PS51032"/>
    </source>
</evidence>
<keyword evidence="6" id="KW-0804">Transcription</keyword>
<dbReference type="AlphaFoldDB" id="A0A1P9FG32"/>
<dbReference type="GO" id="GO:0003700">
    <property type="term" value="F:DNA-binding transcription factor activity"/>
    <property type="evidence" value="ECO:0007669"/>
    <property type="project" value="InterPro"/>
</dbReference>
<evidence type="ECO:0000256" key="8">
    <source>
        <dbReference type="ARBA" id="ARBA00024343"/>
    </source>
</evidence>
<dbReference type="PRINTS" id="PR00367">
    <property type="entry name" value="ETHRSPELEMNT"/>
</dbReference>
<reference evidence="11" key="1">
    <citation type="submission" date="2016-09" db="EMBL/GenBank/DDBJ databases">
        <authorList>
            <person name="Capua I."/>
            <person name="De Benedictis P."/>
            <person name="Joannis T."/>
            <person name="Lombin L.H."/>
            <person name="Cattoli G."/>
        </authorList>
    </citation>
    <scope>NUCLEOTIDE SEQUENCE</scope>
</reference>
<dbReference type="InterPro" id="IPR016177">
    <property type="entry name" value="DNA-bd_dom_sf"/>
</dbReference>
<dbReference type="PANTHER" id="PTHR31839">
    <property type="entry name" value="DEHYDRATION-RESPONSIVE ELEMENT-BINDING PROTEIN 1D"/>
    <property type="match status" value="1"/>
</dbReference>
<keyword evidence="3" id="KW-0805">Transcription regulation</keyword>
<comment type="subcellular location">
    <subcellularLocation>
        <location evidence="1">Nucleus</location>
    </subcellularLocation>
</comment>
<keyword evidence="5" id="KW-0010">Activator</keyword>
<dbReference type="CDD" id="cd00018">
    <property type="entry name" value="AP2"/>
    <property type="match status" value="1"/>
</dbReference>
<feature type="domain" description="AP2/ERF" evidence="10">
    <location>
        <begin position="42"/>
        <end position="99"/>
    </location>
</feature>
<comment type="similarity">
    <text evidence="8">Belongs to the AP2/ERF transcription factor family. ERF subfamily.</text>
</comment>
<keyword evidence="7" id="KW-0539">Nucleus</keyword>
<evidence type="ECO:0000256" key="6">
    <source>
        <dbReference type="ARBA" id="ARBA00023163"/>
    </source>
</evidence>
<keyword evidence="2" id="KW-0611">Plant defense</keyword>
<dbReference type="InterPro" id="IPR036955">
    <property type="entry name" value="AP2/ERF_dom_sf"/>
</dbReference>
<accession>A0A1P9FG32</accession>
<evidence type="ECO:0000256" key="7">
    <source>
        <dbReference type="ARBA" id="ARBA00023242"/>
    </source>
</evidence>